<dbReference type="AlphaFoldDB" id="A0A4S3M289"/>
<proteinExistence type="predicted"/>
<evidence type="ECO:0000313" key="2">
    <source>
        <dbReference type="EMBL" id="THD69234.1"/>
    </source>
</evidence>
<evidence type="ECO:0000313" key="3">
    <source>
        <dbReference type="Proteomes" id="UP000305939"/>
    </source>
</evidence>
<dbReference type="Proteomes" id="UP000305939">
    <property type="component" value="Unassembled WGS sequence"/>
</dbReference>
<protein>
    <submittedName>
        <fullName evidence="2">3-oxoacyl-ACP synthase</fullName>
    </submittedName>
</protein>
<keyword evidence="3" id="KW-1185">Reference proteome</keyword>
<evidence type="ECO:0000256" key="1">
    <source>
        <dbReference type="SAM" id="Coils"/>
    </source>
</evidence>
<reference evidence="2 3" key="1">
    <citation type="submission" date="2019-04" db="EMBL/GenBank/DDBJ databases">
        <title>Draft genome sequence of Robertkochia marina CC-AMO-30D.</title>
        <authorList>
            <person name="Hameed A."/>
            <person name="Lin S.-Y."/>
            <person name="Shahina M."/>
            <person name="Lai W.-A."/>
            <person name="Young C.-C."/>
        </authorList>
    </citation>
    <scope>NUCLEOTIDE SEQUENCE [LARGE SCALE GENOMIC DNA]</scope>
    <source>
        <strain evidence="2 3">CC-AMO-30D</strain>
    </source>
</reference>
<name>A0A4S3M289_9FLAO</name>
<dbReference type="RefSeq" id="WP_136334724.1">
    <property type="nucleotide sequence ID" value="NZ_QXMP01000001.1"/>
</dbReference>
<keyword evidence="1" id="KW-0175">Coiled coil</keyword>
<dbReference type="EMBL" id="SSMC01000001">
    <property type="protein sequence ID" value="THD69234.1"/>
    <property type="molecule type" value="Genomic_DNA"/>
</dbReference>
<accession>A0A4S3M289</accession>
<dbReference type="OrthoDB" id="667380at2"/>
<sequence length="156" mass="16778">MTTYLTNIKERVITLCGEKLESSCANYRTQLAALKISLESESKSSAGDKHETGRAMVQLEMERLSARLKIAEDELNSFRRLAFNDAKNRGTVTPGTLVETDKGLYFLAVSLGMVKVGETPVAVVSSASPIGGVLKGKAAGEQILFNGVAQTIKAIR</sequence>
<comment type="caution">
    <text evidence="2">The sequence shown here is derived from an EMBL/GenBank/DDBJ whole genome shotgun (WGS) entry which is preliminary data.</text>
</comment>
<organism evidence="2 3">
    <name type="scientific">Robertkochia marina</name>
    <dbReference type="NCBI Taxonomy" id="1227945"/>
    <lineage>
        <taxon>Bacteria</taxon>
        <taxon>Pseudomonadati</taxon>
        <taxon>Bacteroidota</taxon>
        <taxon>Flavobacteriia</taxon>
        <taxon>Flavobacteriales</taxon>
        <taxon>Flavobacteriaceae</taxon>
        <taxon>Robertkochia</taxon>
    </lineage>
</organism>
<gene>
    <name evidence="2" type="ORF">E7Z59_02570</name>
</gene>
<feature type="coiled-coil region" evidence="1">
    <location>
        <begin position="54"/>
        <end position="81"/>
    </location>
</feature>